<dbReference type="AlphaFoldDB" id="A0AAE0SH22"/>
<accession>A0AAE0SH22</accession>
<evidence type="ECO:0000313" key="3">
    <source>
        <dbReference type="EMBL" id="KAK3591804.1"/>
    </source>
</evidence>
<keyword evidence="2" id="KW-1133">Transmembrane helix</keyword>
<keyword evidence="2" id="KW-0812">Transmembrane</keyword>
<evidence type="ECO:0000256" key="1">
    <source>
        <dbReference type="SAM" id="MobiDB-lite"/>
    </source>
</evidence>
<evidence type="ECO:0000313" key="4">
    <source>
        <dbReference type="Proteomes" id="UP001195483"/>
    </source>
</evidence>
<feature type="compositionally biased region" description="Basic residues" evidence="1">
    <location>
        <begin position="78"/>
        <end position="99"/>
    </location>
</feature>
<feature type="compositionally biased region" description="Low complexity" evidence="1">
    <location>
        <begin position="100"/>
        <end position="111"/>
    </location>
</feature>
<keyword evidence="2" id="KW-0472">Membrane</keyword>
<keyword evidence="4" id="KW-1185">Reference proteome</keyword>
<dbReference type="Proteomes" id="UP001195483">
    <property type="component" value="Unassembled WGS sequence"/>
</dbReference>
<reference evidence="3" key="3">
    <citation type="submission" date="2023-05" db="EMBL/GenBank/DDBJ databases">
        <authorList>
            <person name="Smith C.H."/>
        </authorList>
    </citation>
    <scope>NUCLEOTIDE SEQUENCE</scope>
    <source>
        <strain evidence="3">CHS0354</strain>
        <tissue evidence="3">Mantle</tissue>
    </source>
</reference>
<evidence type="ECO:0000256" key="2">
    <source>
        <dbReference type="SAM" id="Phobius"/>
    </source>
</evidence>
<reference evidence="3" key="2">
    <citation type="journal article" date="2021" name="Genome Biol. Evol.">
        <title>Developing a high-quality reference genome for a parasitic bivalve with doubly uniparental inheritance (Bivalvia: Unionida).</title>
        <authorList>
            <person name="Smith C.H."/>
        </authorList>
    </citation>
    <scope>NUCLEOTIDE SEQUENCE</scope>
    <source>
        <strain evidence="3">CHS0354</strain>
        <tissue evidence="3">Mantle</tissue>
    </source>
</reference>
<sequence>MQNVIILNFKNVCITRKNYRSQARSNPFLFLLHFIYMRSIFVELAVIFPTNAQKTKPNKTPIKQTNKQTNKDTNKQTKTNKQKKNKKNSPIPKLKKKNPPNKTKQNKATLY</sequence>
<organism evidence="3 4">
    <name type="scientific">Potamilus streckersoni</name>
    <dbReference type="NCBI Taxonomy" id="2493646"/>
    <lineage>
        <taxon>Eukaryota</taxon>
        <taxon>Metazoa</taxon>
        <taxon>Spiralia</taxon>
        <taxon>Lophotrochozoa</taxon>
        <taxon>Mollusca</taxon>
        <taxon>Bivalvia</taxon>
        <taxon>Autobranchia</taxon>
        <taxon>Heteroconchia</taxon>
        <taxon>Palaeoheterodonta</taxon>
        <taxon>Unionida</taxon>
        <taxon>Unionoidea</taxon>
        <taxon>Unionidae</taxon>
        <taxon>Ambleminae</taxon>
        <taxon>Lampsilini</taxon>
        <taxon>Potamilus</taxon>
    </lineage>
</organism>
<gene>
    <name evidence="3" type="ORF">CHS0354_007656</name>
</gene>
<reference evidence="3" key="1">
    <citation type="journal article" date="2021" name="Genome Biol. Evol.">
        <title>A High-Quality Reference Genome for a Parasitic Bivalve with Doubly Uniparental Inheritance (Bivalvia: Unionida).</title>
        <authorList>
            <person name="Smith C.H."/>
        </authorList>
    </citation>
    <scope>NUCLEOTIDE SEQUENCE</scope>
    <source>
        <strain evidence="3">CHS0354</strain>
    </source>
</reference>
<name>A0AAE0SH22_9BIVA</name>
<comment type="caution">
    <text evidence="3">The sequence shown here is derived from an EMBL/GenBank/DDBJ whole genome shotgun (WGS) entry which is preliminary data.</text>
</comment>
<protein>
    <submittedName>
        <fullName evidence="3">Uncharacterized protein</fullName>
    </submittedName>
</protein>
<feature type="transmembrane region" description="Helical" evidence="2">
    <location>
        <begin position="28"/>
        <end position="48"/>
    </location>
</feature>
<dbReference type="EMBL" id="JAEAOA010000520">
    <property type="protein sequence ID" value="KAK3591804.1"/>
    <property type="molecule type" value="Genomic_DNA"/>
</dbReference>
<feature type="region of interest" description="Disordered" evidence="1">
    <location>
        <begin position="53"/>
        <end position="111"/>
    </location>
</feature>
<proteinExistence type="predicted"/>